<dbReference type="PANTHER" id="PTHR13017">
    <property type="entry name" value="5-FORMYLTETRAHYDROFOLATE CYCLO-LIGASE-RELATED"/>
    <property type="match status" value="1"/>
</dbReference>
<gene>
    <name evidence="1" type="ORF">ENT60_00380</name>
</gene>
<reference evidence="1" key="1">
    <citation type="journal article" date="2020" name="mSystems">
        <title>Genome- and Community-Level Interaction Insights into Carbon Utilization and Element Cycling Functions of Hydrothermarchaeota in Hydrothermal Sediment.</title>
        <authorList>
            <person name="Zhou Z."/>
            <person name="Liu Y."/>
            <person name="Xu W."/>
            <person name="Pan J."/>
            <person name="Luo Z.H."/>
            <person name="Li M."/>
        </authorList>
    </citation>
    <scope>NUCLEOTIDE SEQUENCE [LARGE SCALE GENOMIC DNA]</scope>
    <source>
        <strain evidence="1">SpSt-594</strain>
    </source>
</reference>
<name>A0A7C4VY92_UNCW3</name>
<proteinExistence type="predicted"/>
<dbReference type="PANTHER" id="PTHR13017:SF0">
    <property type="entry name" value="METHENYLTETRAHYDROFOLATE SYNTHASE DOMAIN-CONTAINING PROTEIN"/>
    <property type="match status" value="1"/>
</dbReference>
<dbReference type="InterPro" id="IPR037171">
    <property type="entry name" value="NagB/RpiA_transferase-like"/>
</dbReference>
<dbReference type="Gene3D" id="3.40.50.10420">
    <property type="entry name" value="NagB/RpiA/CoA transferase-like"/>
    <property type="match status" value="1"/>
</dbReference>
<dbReference type="GO" id="GO:0016874">
    <property type="term" value="F:ligase activity"/>
    <property type="evidence" value="ECO:0007669"/>
    <property type="project" value="UniProtKB-KW"/>
</dbReference>
<dbReference type="GO" id="GO:0005737">
    <property type="term" value="C:cytoplasm"/>
    <property type="evidence" value="ECO:0007669"/>
    <property type="project" value="TreeGrafter"/>
</dbReference>
<protein>
    <submittedName>
        <fullName evidence="1">5-formyltetrahydrofolate cyclo-ligase</fullName>
    </submittedName>
</protein>
<dbReference type="InterPro" id="IPR024185">
    <property type="entry name" value="FTHF_cligase-like_sf"/>
</dbReference>
<dbReference type="Pfam" id="PF01812">
    <property type="entry name" value="5-FTHF_cyc-lig"/>
    <property type="match status" value="1"/>
</dbReference>
<dbReference type="SUPFAM" id="SSF100950">
    <property type="entry name" value="NagB/RpiA/CoA transferase-like"/>
    <property type="match status" value="1"/>
</dbReference>
<dbReference type="InterPro" id="IPR002698">
    <property type="entry name" value="FTHF_cligase"/>
</dbReference>
<evidence type="ECO:0000313" key="1">
    <source>
        <dbReference type="EMBL" id="HGU47005.1"/>
    </source>
</evidence>
<accession>A0A7C4VY92</accession>
<comment type="caution">
    <text evidence="1">The sequence shown here is derived from an EMBL/GenBank/DDBJ whole genome shotgun (WGS) entry which is preliminary data.</text>
</comment>
<dbReference type="EMBL" id="DSZH01000017">
    <property type="protein sequence ID" value="HGU47005.1"/>
    <property type="molecule type" value="Genomic_DNA"/>
</dbReference>
<organism evidence="1">
    <name type="scientific">candidate division WOR-3 bacterium</name>
    <dbReference type="NCBI Taxonomy" id="2052148"/>
    <lineage>
        <taxon>Bacteria</taxon>
        <taxon>Bacteria division WOR-3</taxon>
    </lineage>
</organism>
<sequence>MKNKEEIRREIWEYMGKNNLVTFPRPCYGRIPNFVGSEQAARKLYQIEEFLRAKGVFSAPDNVLKEARRITLKEGKSLIVALPHIKGYVEIKGKELADKAITIKNFEKYGKEPKTFIEVFIQGSVAVDLKGNRLGKGKGYGDKEYYDLKNRGLLREPLVITIVHDCQILEDFSYLVEPHDIKVDVILTPTRIIKINQ</sequence>
<dbReference type="AlphaFoldDB" id="A0A7C4VY92"/>
<keyword evidence="1" id="KW-0436">Ligase</keyword>